<dbReference type="Proteomes" id="UP000030753">
    <property type="component" value="Unassembled WGS sequence"/>
</dbReference>
<protein>
    <submittedName>
        <fullName evidence="1">Uncharacterized protein</fullName>
    </submittedName>
</protein>
<evidence type="ECO:0000313" key="1">
    <source>
        <dbReference type="EMBL" id="EWY81894.1"/>
    </source>
</evidence>
<evidence type="ECO:0000313" key="2">
    <source>
        <dbReference type="Proteomes" id="UP000030753"/>
    </source>
</evidence>
<organism evidence="1 2">
    <name type="scientific">Fusarium oxysporum NRRL 32931</name>
    <dbReference type="NCBI Taxonomy" id="660029"/>
    <lineage>
        <taxon>Eukaryota</taxon>
        <taxon>Fungi</taxon>
        <taxon>Dikarya</taxon>
        <taxon>Ascomycota</taxon>
        <taxon>Pezizomycotina</taxon>
        <taxon>Sordariomycetes</taxon>
        <taxon>Hypocreomycetidae</taxon>
        <taxon>Hypocreales</taxon>
        <taxon>Nectriaceae</taxon>
        <taxon>Fusarium</taxon>
        <taxon>Fusarium oxysporum species complex</taxon>
    </lineage>
</organism>
<dbReference type="HOGENOM" id="CLU_3335622_0_0_1"/>
<name>W9HLZ0_FUSOX</name>
<proteinExistence type="predicted"/>
<accession>W9HLZ0</accession>
<gene>
    <name evidence="1" type="ORF">FOYG_16100</name>
</gene>
<reference evidence="1 2" key="1">
    <citation type="submission" date="2011-06" db="EMBL/GenBank/DDBJ databases">
        <title>The Genome Sequence of Fusarium oxysporum FOSC 3-a.</title>
        <authorList>
            <consortium name="The Broad Institute Genome Sequencing Platform"/>
            <person name="Ma L.-J."/>
            <person name="Gale L.R."/>
            <person name="Schwartz D.C."/>
            <person name="Zhou S."/>
            <person name="Corby-Kistler H."/>
            <person name="Young S.K."/>
            <person name="Zeng Q."/>
            <person name="Gargeya S."/>
            <person name="Fitzgerald M."/>
            <person name="Haas B."/>
            <person name="Abouelleil A."/>
            <person name="Alvarado L."/>
            <person name="Arachchi H.M."/>
            <person name="Berlin A."/>
            <person name="Brown A."/>
            <person name="Chapman S.B."/>
            <person name="Chen Z."/>
            <person name="Dunbar C."/>
            <person name="Freedman E."/>
            <person name="Gearin G."/>
            <person name="Gellesch M."/>
            <person name="Goldberg J."/>
            <person name="Griggs A."/>
            <person name="Gujja S."/>
            <person name="Heiman D."/>
            <person name="Howarth C."/>
            <person name="Larson L."/>
            <person name="Lui A."/>
            <person name="MacDonald P.J.P."/>
            <person name="Mehta T."/>
            <person name="Montmayeur A."/>
            <person name="Murphy C."/>
            <person name="Neiman D."/>
            <person name="Pearson M."/>
            <person name="Priest M."/>
            <person name="Roberts A."/>
            <person name="Saif S."/>
            <person name="Shea T."/>
            <person name="Shenoy N."/>
            <person name="Sisk P."/>
            <person name="Stolte C."/>
            <person name="Sykes S."/>
            <person name="Wortman J."/>
            <person name="Nusbaum C."/>
            <person name="Birren B."/>
        </authorList>
    </citation>
    <scope>NUCLEOTIDE SEQUENCE [LARGE SCALE GENOMIC DNA]</scope>
    <source>
        <strain evidence="2">FOSC 3-a</strain>
    </source>
</reference>
<dbReference type="EMBL" id="JH717849">
    <property type="protein sequence ID" value="EWY81894.1"/>
    <property type="molecule type" value="Genomic_DNA"/>
</dbReference>
<dbReference type="AlphaFoldDB" id="W9HLZ0"/>
<sequence>MLISSHPVSCSVREYEENYYIVCREHRSIMRPMSTPEVKM</sequence>